<evidence type="ECO:0000256" key="4">
    <source>
        <dbReference type="ARBA" id="ARBA00023159"/>
    </source>
</evidence>
<evidence type="ECO:0000256" key="3">
    <source>
        <dbReference type="ARBA" id="ARBA00023015"/>
    </source>
</evidence>
<evidence type="ECO:0000256" key="8">
    <source>
        <dbReference type="SAM" id="MobiDB-lite"/>
    </source>
</evidence>
<dbReference type="InterPro" id="IPR038089">
    <property type="entry name" value="Med31_sf"/>
</dbReference>
<evidence type="ECO:0000256" key="5">
    <source>
        <dbReference type="ARBA" id="ARBA00023163"/>
    </source>
</evidence>
<evidence type="ECO:0000313" key="9">
    <source>
        <dbReference type="EMBL" id="CAD9665325.1"/>
    </source>
</evidence>
<evidence type="ECO:0000256" key="7">
    <source>
        <dbReference type="RuleBase" id="RU364129"/>
    </source>
</evidence>
<name>A0A7S2RAC1_9STRA</name>
<proteinExistence type="inferred from homology"/>
<dbReference type="AlphaFoldDB" id="A0A7S2RAC1"/>
<feature type="region of interest" description="Disordered" evidence="8">
    <location>
        <begin position="139"/>
        <end position="175"/>
    </location>
</feature>
<reference evidence="9" key="1">
    <citation type="submission" date="2021-01" db="EMBL/GenBank/DDBJ databases">
        <authorList>
            <person name="Corre E."/>
            <person name="Pelletier E."/>
            <person name="Niang G."/>
            <person name="Scheremetjew M."/>
            <person name="Finn R."/>
            <person name="Kale V."/>
            <person name="Holt S."/>
            <person name="Cochrane G."/>
            <person name="Meng A."/>
            <person name="Brown T."/>
            <person name="Cohen L."/>
        </authorList>
    </citation>
    <scope>NUCLEOTIDE SEQUENCE</scope>
    <source>
        <strain evidence="9">CCMP1243</strain>
    </source>
</reference>
<dbReference type="InterPro" id="IPR008831">
    <property type="entry name" value="Mediator_Med31"/>
</dbReference>
<dbReference type="GO" id="GO:0016592">
    <property type="term" value="C:mediator complex"/>
    <property type="evidence" value="ECO:0007669"/>
    <property type="project" value="InterPro"/>
</dbReference>
<evidence type="ECO:0000256" key="6">
    <source>
        <dbReference type="ARBA" id="ARBA00023242"/>
    </source>
</evidence>
<dbReference type="GO" id="GO:0003712">
    <property type="term" value="F:transcription coregulator activity"/>
    <property type="evidence" value="ECO:0007669"/>
    <property type="project" value="InterPro"/>
</dbReference>
<organism evidence="9">
    <name type="scientific">Rhizochromulina marina</name>
    <dbReference type="NCBI Taxonomy" id="1034831"/>
    <lineage>
        <taxon>Eukaryota</taxon>
        <taxon>Sar</taxon>
        <taxon>Stramenopiles</taxon>
        <taxon>Ochrophyta</taxon>
        <taxon>Dictyochophyceae</taxon>
        <taxon>Rhizochromulinales</taxon>
        <taxon>Rhizochromulina</taxon>
    </lineage>
</organism>
<dbReference type="PANTHER" id="PTHR13186">
    <property type="entry name" value="MEDIATOR OF RNA POLYMERASE II TRANSCRIPTION SUBUNIT 31"/>
    <property type="match status" value="1"/>
</dbReference>
<keyword evidence="5 7" id="KW-0804">Transcription</keyword>
<accession>A0A7S2RAC1</accession>
<evidence type="ECO:0000256" key="1">
    <source>
        <dbReference type="ARBA" id="ARBA00004123"/>
    </source>
</evidence>
<protein>
    <recommendedName>
        <fullName evidence="7">Mediator of RNA polymerase II transcription subunit 31</fullName>
    </recommendedName>
</protein>
<dbReference type="GO" id="GO:0006355">
    <property type="term" value="P:regulation of DNA-templated transcription"/>
    <property type="evidence" value="ECO:0007669"/>
    <property type="project" value="InterPro"/>
</dbReference>
<comment type="function">
    <text evidence="7">Component of the Mediator complex, a coactivator involved in the regulated transcription of nearly all RNA polymerase II-dependent genes. Mediator functions as a bridge to convey information from gene-specific regulatory proteins to the basal RNA polymerase II transcription machinery. Mediator is recruited to promoters by direct interactions with regulatory proteins and serves as a scaffold for the assembly of a functional preinitiation complex with RNA polymerase II and the general transcription factors.</text>
</comment>
<comment type="subunit">
    <text evidence="7">Component of the Mediator complex.</text>
</comment>
<comment type="subcellular location">
    <subcellularLocation>
        <location evidence="1 7">Nucleus</location>
    </subcellularLocation>
</comment>
<keyword evidence="3 7" id="KW-0805">Transcription regulation</keyword>
<evidence type="ECO:0000256" key="2">
    <source>
        <dbReference type="ARBA" id="ARBA00006378"/>
    </source>
</evidence>
<dbReference type="EMBL" id="HBHJ01003791">
    <property type="protein sequence ID" value="CAD9665325.1"/>
    <property type="molecule type" value="Transcribed_RNA"/>
</dbReference>
<keyword evidence="6 7" id="KW-0539">Nucleus</keyword>
<sequence length="175" mass="19986">MEAGPATPAPRGPAGQPPVMLPEDQMRFVAELEFVQCLASPSYIHFLAQRKYFDDPKFMQYLRYLRYWKEPEYAVHIRFPQCLAFLDILSSSSDAARKFRADMAKAEFQQFVHDQQFFHWQFSALNRRRETDPFSQRVMEALAQASADTDPQPRNGAAASEAGSQNGTDPMEQGT</sequence>
<dbReference type="Pfam" id="PF05669">
    <property type="entry name" value="Med31"/>
    <property type="match status" value="1"/>
</dbReference>
<keyword evidence="4 7" id="KW-0010">Activator</keyword>
<feature type="compositionally biased region" description="Polar residues" evidence="8">
    <location>
        <begin position="162"/>
        <end position="175"/>
    </location>
</feature>
<comment type="similarity">
    <text evidence="2 7">Belongs to the Mediator complex subunit 31 family.</text>
</comment>
<dbReference type="Gene3D" id="1.10.10.1340">
    <property type="entry name" value="Mediator of RNA polymerase II, submodule Med31 (Soh1)"/>
    <property type="match status" value="1"/>
</dbReference>
<gene>
    <name evidence="9" type="ORF">RMAR1173_LOCUS2433</name>
</gene>